<dbReference type="GO" id="GO:0030215">
    <property type="term" value="F:semaphorin receptor binding"/>
    <property type="evidence" value="ECO:0007669"/>
    <property type="project" value="InterPro"/>
</dbReference>
<dbReference type="InterPro" id="IPR007110">
    <property type="entry name" value="Ig-like_dom"/>
</dbReference>
<dbReference type="InterPro" id="IPR027231">
    <property type="entry name" value="Semaphorin"/>
</dbReference>
<comment type="similarity">
    <text evidence="2">Belongs to the semaphorin family.</text>
</comment>
<dbReference type="Gene3D" id="2.130.10.10">
    <property type="entry name" value="YVTN repeat-like/Quinoprotein amine dehydrogenase"/>
    <property type="match status" value="1"/>
</dbReference>
<evidence type="ECO:0000256" key="5">
    <source>
        <dbReference type="ARBA" id="ARBA00023180"/>
    </source>
</evidence>
<dbReference type="Gene3D" id="3.30.1680.10">
    <property type="entry name" value="ligand-binding face of the semaphorins, domain 2"/>
    <property type="match status" value="1"/>
</dbReference>
<dbReference type="InterPro" id="IPR015943">
    <property type="entry name" value="WD40/YVTN_repeat-like_dom_sf"/>
</dbReference>
<dbReference type="PANTHER" id="PTHR11036:SF144">
    <property type="entry name" value="SEMAPHORIN-7A-LIKE"/>
    <property type="match status" value="1"/>
</dbReference>
<evidence type="ECO:0000313" key="9">
    <source>
        <dbReference type="EMBL" id="KAK2853508.1"/>
    </source>
</evidence>
<dbReference type="Proteomes" id="UP001187415">
    <property type="component" value="Unassembled WGS sequence"/>
</dbReference>
<gene>
    <name evidence="9" type="ORF">Q5P01_006169</name>
</gene>
<evidence type="ECO:0000259" key="8">
    <source>
        <dbReference type="PROSITE" id="PS51004"/>
    </source>
</evidence>
<evidence type="ECO:0008006" key="11">
    <source>
        <dbReference type="Google" id="ProtNLM"/>
    </source>
</evidence>
<comment type="subcellular location">
    <subcellularLocation>
        <location evidence="1">Membrane</location>
    </subcellularLocation>
</comment>
<dbReference type="GO" id="GO:0007411">
    <property type="term" value="P:axon guidance"/>
    <property type="evidence" value="ECO:0007669"/>
    <property type="project" value="TreeGrafter"/>
</dbReference>
<dbReference type="Pfam" id="PF01403">
    <property type="entry name" value="Sema"/>
    <property type="match status" value="1"/>
</dbReference>
<dbReference type="Gene3D" id="2.60.40.10">
    <property type="entry name" value="Immunoglobulins"/>
    <property type="match status" value="1"/>
</dbReference>
<keyword evidence="3" id="KW-0472">Membrane</keyword>
<dbReference type="SMART" id="SM00630">
    <property type="entry name" value="Sema"/>
    <property type="match status" value="1"/>
</dbReference>
<dbReference type="InterPro" id="IPR001627">
    <property type="entry name" value="Semap_dom"/>
</dbReference>
<dbReference type="GO" id="GO:0005615">
    <property type="term" value="C:extracellular space"/>
    <property type="evidence" value="ECO:0007669"/>
    <property type="project" value="TreeGrafter"/>
</dbReference>
<dbReference type="AlphaFoldDB" id="A0AA88NGZ1"/>
<dbReference type="GO" id="GO:0071526">
    <property type="term" value="P:semaphorin-plexin signaling pathway"/>
    <property type="evidence" value="ECO:0007669"/>
    <property type="project" value="TreeGrafter"/>
</dbReference>
<dbReference type="InterPro" id="IPR002165">
    <property type="entry name" value="Plexin_repeat"/>
</dbReference>
<evidence type="ECO:0000256" key="2">
    <source>
        <dbReference type="ARBA" id="ARBA00009492"/>
    </source>
</evidence>
<dbReference type="GO" id="GO:0000122">
    <property type="term" value="P:negative regulation of transcription by RNA polymerase II"/>
    <property type="evidence" value="ECO:0007669"/>
    <property type="project" value="TreeGrafter"/>
</dbReference>
<evidence type="ECO:0000256" key="4">
    <source>
        <dbReference type="ARBA" id="ARBA00023157"/>
    </source>
</evidence>
<keyword evidence="5" id="KW-0325">Glycoprotein</keyword>
<proteinExistence type="inferred from homology"/>
<feature type="domain" description="Ig-like" evidence="7">
    <location>
        <begin position="506"/>
        <end position="569"/>
    </location>
</feature>
<dbReference type="EMBL" id="JAUPFM010000004">
    <property type="protein sequence ID" value="KAK2853508.1"/>
    <property type="molecule type" value="Genomic_DNA"/>
</dbReference>
<dbReference type="InterPro" id="IPR036352">
    <property type="entry name" value="Semap_dom_sf"/>
</dbReference>
<protein>
    <recommendedName>
        <fullName evidence="11">Sema domain-containing protein</fullName>
    </recommendedName>
</protein>
<evidence type="ECO:0000256" key="6">
    <source>
        <dbReference type="PROSITE-ProRule" id="PRU00352"/>
    </source>
</evidence>
<dbReference type="SUPFAM" id="SSF103575">
    <property type="entry name" value="Plexin repeat"/>
    <property type="match status" value="1"/>
</dbReference>
<sequence>MVFTDKETTVTKISLTGDHAAVPILLADQLETVIAAGQKSLNSYNFQNPTKQTVDRMVQGTCGYNDQTCNYNITMVNKRTEANQVFVCGTSGTQTLCCNMNLSDTDPMCKSSEKTKGIEDRISGFIVKEGDPYVLVESAVSANLYVAYSGIQDFVGIHKFGKDKVGPSNHDKEQHYVAVFPIMDPNDPVQDKLYAFYREKNQDTDMYNEMWIPFVTSVCMVDTGGRKNALQYSWTSQMNARLFCGYPDNKQSFSELVDVATVHGDRWQDTRFYGLFRNKWGMSAVCVYTMQDISNIFATSPFIKENGRPRECNSNSKLITLEILQKIEMTSEMEQWVRPENNTAPLLFSHHHYTHIYVDHKKNDDHTVLFLSLNNGRIHKVMQSGTQTLVISEYRPFDQHTNIFSMVLHPASRKLYLKSRSELVQMDVSNCGQYGDNCEDCILARDPYCGWNGTQCVPVNQGKLQDVTGGNYNICASEPRKEFRYSFGTSRDVNIARLPAQAKYFLRCPVSSHHAEYTWNHDKSSMPCSTNEQQCIFLIDSMGSNEKGTYKCVSEEMGYKKVVAQYNLELENRATVQLSSSLIWVCLVAVMIKSLSY</sequence>
<dbReference type="InterPro" id="IPR016201">
    <property type="entry name" value="PSI"/>
</dbReference>
<dbReference type="InterPro" id="IPR036179">
    <property type="entry name" value="Ig-like_dom_sf"/>
</dbReference>
<keyword evidence="4" id="KW-1015">Disulfide bond</keyword>
<comment type="caution">
    <text evidence="6">Lacks conserved residue(s) required for the propagation of feature annotation.</text>
</comment>
<dbReference type="PROSITE" id="PS51004">
    <property type="entry name" value="SEMA"/>
    <property type="match status" value="1"/>
</dbReference>
<reference evidence="9" key="1">
    <citation type="submission" date="2023-07" db="EMBL/GenBank/DDBJ databases">
        <title>Chromosome-level Genome Assembly of Striped Snakehead (Channa striata).</title>
        <authorList>
            <person name="Liu H."/>
        </authorList>
    </citation>
    <scope>NUCLEOTIDE SEQUENCE</scope>
    <source>
        <strain evidence="9">Gz</strain>
        <tissue evidence="9">Muscle</tissue>
    </source>
</reference>
<dbReference type="SMART" id="SM00423">
    <property type="entry name" value="PSI"/>
    <property type="match status" value="1"/>
</dbReference>
<accession>A0AA88NGZ1</accession>
<dbReference type="PANTHER" id="PTHR11036">
    <property type="entry name" value="SEMAPHORIN"/>
    <property type="match status" value="1"/>
</dbReference>
<evidence type="ECO:0000259" key="7">
    <source>
        <dbReference type="PROSITE" id="PS50835"/>
    </source>
</evidence>
<dbReference type="Pfam" id="PF01437">
    <property type="entry name" value="PSI"/>
    <property type="match status" value="1"/>
</dbReference>
<dbReference type="PROSITE" id="PS50835">
    <property type="entry name" value="IG_LIKE"/>
    <property type="match status" value="1"/>
</dbReference>
<keyword evidence="10" id="KW-1185">Reference proteome</keyword>
<dbReference type="GO" id="GO:0005886">
    <property type="term" value="C:plasma membrane"/>
    <property type="evidence" value="ECO:0007669"/>
    <property type="project" value="TreeGrafter"/>
</dbReference>
<evidence type="ECO:0000256" key="1">
    <source>
        <dbReference type="ARBA" id="ARBA00004370"/>
    </source>
</evidence>
<dbReference type="SUPFAM" id="SSF48726">
    <property type="entry name" value="Immunoglobulin"/>
    <property type="match status" value="1"/>
</dbReference>
<name>A0AA88NGZ1_CHASR</name>
<dbReference type="GO" id="GO:0045499">
    <property type="term" value="F:chemorepellent activity"/>
    <property type="evidence" value="ECO:0007669"/>
    <property type="project" value="TreeGrafter"/>
</dbReference>
<dbReference type="InterPro" id="IPR013783">
    <property type="entry name" value="Ig-like_fold"/>
</dbReference>
<comment type="caution">
    <text evidence="9">The sequence shown here is derived from an EMBL/GenBank/DDBJ whole genome shotgun (WGS) entry which is preliminary data.</text>
</comment>
<dbReference type="GO" id="GO:0030335">
    <property type="term" value="P:positive regulation of cell migration"/>
    <property type="evidence" value="ECO:0007669"/>
    <property type="project" value="TreeGrafter"/>
</dbReference>
<feature type="domain" description="Sema" evidence="8">
    <location>
        <begin position="1"/>
        <end position="428"/>
    </location>
</feature>
<dbReference type="SUPFAM" id="SSF101912">
    <property type="entry name" value="Sema domain"/>
    <property type="match status" value="1"/>
</dbReference>
<dbReference type="FunFam" id="2.60.40.10:FF:001170">
    <property type="entry name" value="Sema domain, immunoglobulin domain (Ig), short basic domain, secreted, (Semaphorin) 3F"/>
    <property type="match status" value="1"/>
</dbReference>
<dbReference type="GO" id="GO:0001755">
    <property type="term" value="P:neural crest cell migration"/>
    <property type="evidence" value="ECO:0007669"/>
    <property type="project" value="TreeGrafter"/>
</dbReference>
<dbReference type="GO" id="GO:0043931">
    <property type="term" value="P:ossification involved in bone maturation"/>
    <property type="evidence" value="ECO:0007669"/>
    <property type="project" value="TreeGrafter"/>
</dbReference>
<evidence type="ECO:0000313" key="10">
    <source>
        <dbReference type="Proteomes" id="UP001187415"/>
    </source>
</evidence>
<evidence type="ECO:0000256" key="3">
    <source>
        <dbReference type="ARBA" id="ARBA00023136"/>
    </source>
</evidence>
<organism evidence="9 10">
    <name type="scientific">Channa striata</name>
    <name type="common">Snakehead murrel</name>
    <name type="synonym">Ophicephalus striatus</name>
    <dbReference type="NCBI Taxonomy" id="64152"/>
    <lineage>
        <taxon>Eukaryota</taxon>
        <taxon>Metazoa</taxon>
        <taxon>Chordata</taxon>
        <taxon>Craniata</taxon>
        <taxon>Vertebrata</taxon>
        <taxon>Euteleostomi</taxon>
        <taxon>Actinopterygii</taxon>
        <taxon>Neopterygii</taxon>
        <taxon>Teleostei</taxon>
        <taxon>Neoteleostei</taxon>
        <taxon>Acanthomorphata</taxon>
        <taxon>Anabantaria</taxon>
        <taxon>Anabantiformes</taxon>
        <taxon>Channoidei</taxon>
        <taxon>Channidae</taxon>
        <taxon>Channa</taxon>
    </lineage>
</organism>